<proteinExistence type="inferred from homology"/>
<reference evidence="2 3" key="1">
    <citation type="submission" date="2018-11" db="EMBL/GenBank/DDBJ databases">
        <title>Draft genome of Simplicispira Flexivirga sp. BO-16.</title>
        <authorList>
            <person name="Im W.T."/>
        </authorList>
    </citation>
    <scope>NUCLEOTIDE SEQUENCE [LARGE SCALE GENOMIC DNA]</scope>
    <source>
        <strain evidence="2 3">BO-16</strain>
    </source>
</reference>
<gene>
    <name evidence="2" type="ORF">EFY87_03270</name>
</gene>
<name>A0A3M9MGP8_9MICO</name>
<evidence type="ECO:0000313" key="2">
    <source>
        <dbReference type="EMBL" id="RNI24732.1"/>
    </source>
</evidence>
<protein>
    <submittedName>
        <fullName evidence="2">Type II toxin-antitoxin system prevent-host-death family antitoxin</fullName>
    </submittedName>
</protein>
<keyword evidence="3" id="KW-1185">Reference proteome</keyword>
<dbReference type="EMBL" id="RJJQ01000002">
    <property type="protein sequence ID" value="RNI24732.1"/>
    <property type="molecule type" value="Genomic_DNA"/>
</dbReference>
<dbReference type="InterPro" id="IPR036165">
    <property type="entry name" value="YefM-like_sf"/>
</dbReference>
<dbReference type="AlphaFoldDB" id="A0A3M9MGP8"/>
<dbReference type="Gene3D" id="3.40.1620.10">
    <property type="entry name" value="YefM-like domain"/>
    <property type="match status" value="1"/>
</dbReference>
<evidence type="ECO:0000313" key="3">
    <source>
        <dbReference type="Proteomes" id="UP000271678"/>
    </source>
</evidence>
<sequence>MDSFVDVHPERTLSVTAATGRGVAGLVKDAEHGEDLIVERHGRAVAAVISVEHFDELHRVRADLIAASLVLARELSDSGNRTELDDVIASFGFDRAELEAELDADIAAGRA</sequence>
<dbReference type="Proteomes" id="UP000271678">
    <property type="component" value="Unassembled WGS sequence"/>
</dbReference>
<dbReference type="RefSeq" id="WP_123270024.1">
    <property type="nucleotide sequence ID" value="NZ_RJJQ01000002.1"/>
</dbReference>
<accession>A0A3M9MGP8</accession>
<evidence type="ECO:0000256" key="1">
    <source>
        <dbReference type="ARBA" id="ARBA00009981"/>
    </source>
</evidence>
<comment type="caution">
    <text evidence="2">The sequence shown here is derived from an EMBL/GenBank/DDBJ whole genome shotgun (WGS) entry which is preliminary data.</text>
</comment>
<dbReference type="OrthoDB" id="3699537at2"/>
<dbReference type="NCBIfam" id="TIGR01552">
    <property type="entry name" value="phd_fam"/>
    <property type="match status" value="1"/>
</dbReference>
<dbReference type="SUPFAM" id="SSF143120">
    <property type="entry name" value="YefM-like"/>
    <property type="match status" value="1"/>
</dbReference>
<organism evidence="2 3">
    <name type="scientific">Flexivirga caeni</name>
    <dbReference type="NCBI Taxonomy" id="2294115"/>
    <lineage>
        <taxon>Bacteria</taxon>
        <taxon>Bacillati</taxon>
        <taxon>Actinomycetota</taxon>
        <taxon>Actinomycetes</taxon>
        <taxon>Micrococcales</taxon>
        <taxon>Dermacoccaceae</taxon>
        <taxon>Flexivirga</taxon>
    </lineage>
</organism>
<comment type="similarity">
    <text evidence="1">Belongs to the phD/YefM antitoxin family.</text>
</comment>